<evidence type="ECO:0000313" key="4">
    <source>
        <dbReference type="Proteomes" id="UP000076612"/>
    </source>
</evidence>
<dbReference type="GO" id="GO:1990189">
    <property type="term" value="F:protein N-terminal-serine acetyltransferase activity"/>
    <property type="evidence" value="ECO:0007669"/>
    <property type="project" value="TreeGrafter"/>
</dbReference>
<dbReference type="GO" id="GO:0005737">
    <property type="term" value="C:cytoplasm"/>
    <property type="evidence" value="ECO:0007669"/>
    <property type="project" value="TreeGrafter"/>
</dbReference>
<reference evidence="2" key="2">
    <citation type="submission" date="2016-01" db="EMBL/GenBank/DDBJ databases">
        <authorList>
            <person name="Hong K.W."/>
        </authorList>
    </citation>
    <scope>NUCLEOTIDE SEQUENCE</scope>
    <source>
        <strain evidence="2">M40</strain>
    </source>
</reference>
<evidence type="ECO:0000313" key="5">
    <source>
        <dbReference type="Proteomes" id="UP000216867"/>
    </source>
</evidence>
<organism evidence="3 5">
    <name type="scientific">Brevibacterium casei</name>
    <dbReference type="NCBI Taxonomy" id="33889"/>
    <lineage>
        <taxon>Bacteria</taxon>
        <taxon>Bacillati</taxon>
        <taxon>Actinomycetota</taxon>
        <taxon>Actinomycetes</taxon>
        <taxon>Micrococcales</taxon>
        <taxon>Brevibacteriaceae</taxon>
        <taxon>Brevibacterium</taxon>
    </lineage>
</organism>
<accession>A0A161RZ52</accession>
<comment type="caution">
    <text evidence="3">The sequence shown here is derived from an EMBL/GenBank/DDBJ whole genome shotgun (WGS) entry which is preliminary data.</text>
</comment>
<dbReference type="SUPFAM" id="SSF55729">
    <property type="entry name" value="Acyl-CoA N-acyltransferases (Nat)"/>
    <property type="match status" value="1"/>
</dbReference>
<evidence type="ECO:0000313" key="2">
    <source>
        <dbReference type="EMBL" id="KZE09961.1"/>
    </source>
</evidence>
<name>A0A161RZ52_9MICO</name>
<dbReference type="PROSITE" id="PS51186">
    <property type="entry name" value="GNAT"/>
    <property type="match status" value="1"/>
</dbReference>
<proteinExistence type="predicted"/>
<evidence type="ECO:0000313" key="3">
    <source>
        <dbReference type="EMBL" id="PAK96345.1"/>
    </source>
</evidence>
<protein>
    <submittedName>
        <fullName evidence="2 3">Acetyltransferase</fullName>
    </submittedName>
</protein>
<dbReference type="Proteomes" id="UP000216867">
    <property type="component" value="Unassembled WGS sequence"/>
</dbReference>
<dbReference type="RefSeq" id="WP_063250975.1">
    <property type="nucleotide sequence ID" value="NZ_DAMCVH010000003.1"/>
</dbReference>
<sequence length="182" mass="20395">MSIVLEPIDPRASDRDRLIEFFSENAFPFHANSGTRTPEQAAAFVDSAGFVGDGGAAFWVVDPECGRVGVVRFDDLGDDTPMFDLRLDERHRGRGLGVPTLRAVTDHLFTTTSANRFEGQTREDNIAMRTVFVRAGWSKEAHHRRAWPVGDGEVRDAVGYAILREEWETGNSVPVRWDDFRA</sequence>
<dbReference type="AlphaFoldDB" id="A0A161RZ52"/>
<evidence type="ECO:0000259" key="1">
    <source>
        <dbReference type="PROSITE" id="PS51186"/>
    </source>
</evidence>
<dbReference type="Pfam" id="PF13302">
    <property type="entry name" value="Acetyltransf_3"/>
    <property type="match status" value="1"/>
</dbReference>
<dbReference type="Proteomes" id="UP000076612">
    <property type="component" value="Unassembled WGS sequence"/>
</dbReference>
<dbReference type="PANTHER" id="PTHR43441:SF11">
    <property type="entry name" value="RIBOSOMAL-PROTEIN-SERINE ACETYLTRANSFERASE"/>
    <property type="match status" value="1"/>
</dbReference>
<dbReference type="InterPro" id="IPR016181">
    <property type="entry name" value="Acyl_CoA_acyltransferase"/>
</dbReference>
<reference evidence="4" key="1">
    <citation type="submission" date="2016-01" db="EMBL/GenBank/DDBJ databases">
        <title>Draft genome of Chromobacterium sp. F49.</title>
        <authorList>
            <person name="Hong K.W."/>
        </authorList>
    </citation>
    <scope>NUCLEOTIDE SEQUENCE [LARGE SCALE GENOMIC DNA]</scope>
    <source>
        <strain evidence="4">M40</strain>
    </source>
</reference>
<dbReference type="InterPro" id="IPR051908">
    <property type="entry name" value="Ribosomal_N-acetyltransferase"/>
</dbReference>
<dbReference type="STRING" id="33889.AVW13_03355"/>
<dbReference type="Gene3D" id="3.40.630.30">
    <property type="match status" value="1"/>
</dbReference>
<dbReference type="PANTHER" id="PTHR43441">
    <property type="entry name" value="RIBOSOMAL-PROTEIN-SERINE ACETYLTRANSFERASE"/>
    <property type="match status" value="1"/>
</dbReference>
<reference evidence="3 5" key="3">
    <citation type="submission" date="2017-04" db="EMBL/GenBank/DDBJ databases">
        <title>Kefir bacterial isolates.</title>
        <authorList>
            <person name="Kim Y."/>
            <person name="Blasche S."/>
            <person name="Patil K.R."/>
        </authorList>
    </citation>
    <scope>NUCLEOTIDE SEQUENCE [LARGE SCALE GENOMIC DNA]</scope>
    <source>
        <strain evidence="3 5">OG2</strain>
    </source>
</reference>
<dbReference type="EMBL" id="NCWY01000004">
    <property type="protein sequence ID" value="PAK96345.1"/>
    <property type="molecule type" value="Genomic_DNA"/>
</dbReference>
<keyword evidence="3" id="KW-0808">Transferase</keyword>
<feature type="domain" description="N-acetyltransferase" evidence="1">
    <location>
        <begin position="3"/>
        <end position="165"/>
    </location>
</feature>
<dbReference type="InterPro" id="IPR000182">
    <property type="entry name" value="GNAT_dom"/>
</dbReference>
<gene>
    <name evidence="2" type="ORF">AVW13_03355</name>
    <name evidence="3" type="ORF">B8X04_06230</name>
</gene>
<dbReference type="GO" id="GO:0008999">
    <property type="term" value="F:protein-N-terminal-alanine acetyltransferase activity"/>
    <property type="evidence" value="ECO:0007669"/>
    <property type="project" value="TreeGrafter"/>
</dbReference>
<dbReference type="EMBL" id="LQQR01000078">
    <property type="protein sequence ID" value="KZE09961.1"/>
    <property type="molecule type" value="Genomic_DNA"/>
</dbReference>